<comment type="caution">
    <text evidence="2">The sequence shown here is derived from an EMBL/GenBank/DDBJ whole genome shotgun (WGS) entry which is preliminary data.</text>
</comment>
<proteinExistence type="predicted"/>
<name>A0A7W7ZSM4_9BACT</name>
<reference evidence="2 3" key="1">
    <citation type="submission" date="2020-08" db="EMBL/GenBank/DDBJ databases">
        <title>Genomic Encyclopedia of Type Strains, Phase IV (KMG-V): Genome sequencing to study the core and pangenomes of soil and plant-associated prokaryotes.</title>
        <authorList>
            <person name="Whitman W."/>
        </authorList>
    </citation>
    <scope>NUCLEOTIDE SEQUENCE [LARGE SCALE GENOMIC DNA]</scope>
    <source>
        <strain evidence="2 3">X5P3</strain>
    </source>
</reference>
<evidence type="ECO:0000313" key="2">
    <source>
        <dbReference type="EMBL" id="MBB5065320.1"/>
    </source>
</evidence>
<gene>
    <name evidence="2" type="ORF">HDF15_003683</name>
</gene>
<accession>A0A7W7ZSM4</accession>
<protein>
    <recommendedName>
        <fullName evidence="1">HipA-like kinase domain-containing protein</fullName>
    </recommendedName>
</protein>
<dbReference type="AlphaFoldDB" id="A0A7W7ZSM4"/>
<organism evidence="2 3">
    <name type="scientific">Granulicella mallensis</name>
    <dbReference type="NCBI Taxonomy" id="940614"/>
    <lineage>
        <taxon>Bacteria</taxon>
        <taxon>Pseudomonadati</taxon>
        <taxon>Acidobacteriota</taxon>
        <taxon>Terriglobia</taxon>
        <taxon>Terriglobales</taxon>
        <taxon>Acidobacteriaceae</taxon>
        <taxon>Granulicella</taxon>
    </lineage>
</organism>
<evidence type="ECO:0000313" key="3">
    <source>
        <dbReference type="Proteomes" id="UP000584867"/>
    </source>
</evidence>
<dbReference type="Pfam" id="PF20613">
    <property type="entry name" value="HipA_2"/>
    <property type="match status" value="1"/>
</dbReference>
<dbReference type="Proteomes" id="UP000584867">
    <property type="component" value="Unassembled WGS sequence"/>
</dbReference>
<sequence>MLRSVNGIRYVTPLREGGSLPAIVEADDSRMYVVKFRGAGHGALALVAELISGEIARLLGLRVPKIVFVQIDFALGRNEPDAEIRDLLKASVGQNIGLEYLPGATTFDPAAGDEASSSIASLCVWLDAFVLNVDRTARNANLLLSEGTLWLIDHGASLYFHHNWPTAKEKAVSTFEPIREHILLRWAGDIAAASHTAHASLTETKLNEILRLLPDEWLILESDEVTPSQRREAYRDFLLRRLEASNIFEQEIIHARSQLV</sequence>
<feature type="domain" description="HipA-like kinase" evidence="1">
    <location>
        <begin position="13"/>
        <end position="243"/>
    </location>
</feature>
<dbReference type="InterPro" id="IPR046748">
    <property type="entry name" value="HipA_2"/>
</dbReference>
<dbReference type="RefSeq" id="WP_184257902.1">
    <property type="nucleotide sequence ID" value="NZ_JACHIO010000015.1"/>
</dbReference>
<dbReference type="EMBL" id="JACHIO010000015">
    <property type="protein sequence ID" value="MBB5065320.1"/>
    <property type="molecule type" value="Genomic_DNA"/>
</dbReference>
<evidence type="ECO:0000259" key="1">
    <source>
        <dbReference type="Pfam" id="PF20613"/>
    </source>
</evidence>